<dbReference type="InterPro" id="IPR050598">
    <property type="entry name" value="AminoAcid_Transporter"/>
</dbReference>
<keyword evidence="2 5" id="KW-0812">Transmembrane</keyword>
<accession>A0A4R2GMM9</accession>
<dbReference type="EMBL" id="SLWK01000002">
    <property type="protein sequence ID" value="TCO09679.1"/>
    <property type="molecule type" value="Genomic_DNA"/>
</dbReference>
<organism evidence="6 7">
    <name type="scientific">Natronoflexus pectinivorans</name>
    <dbReference type="NCBI Taxonomy" id="682526"/>
    <lineage>
        <taxon>Bacteria</taxon>
        <taxon>Pseudomonadati</taxon>
        <taxon>Bacteroidota</taxon>
        <taxon>Bacteroidia</taxon>
        <taxon>Marinilabiliales</taxon>
        <taxon>Marinilabiliaceae</taxon>
        <taxon>Natronoflexus</taxon>
    </lineage>
</organism>
<keyword evidence="4 5" id="KW-0472">Membrane</keyword>
<keyword evidence="3 5" id="KW-1133">Transmembrane helix</keyword>
<feature type="transmembrane region" description="Helical" evidence="5">
    <location>
        <begin position="412"/>
        <end position="430"/>
    </location>
</feature>
<sequence>MDDFEQGRDGVHMPRVIGPMAGFTVVAGSMLGVGIFLFPSAVAFETGSLLMFFLIWLLGGFFAYSGAVACGELGAMLPKAGGDYVFQKEAYGDSVAFASGWVLFVTIFGGSIAGMAVAVFQYQISALSGLDMMANIAPGIPLPKANFFAVLLILLITAINYAGTRIAARTQILFTLIPILFLIFLGGYAVLSGWSIRPDQPVQVWDSSLSAGGVITAFLFVNFAYSGWLNIIYVAGEVKDPGRNIPKSMTWATAVVTVLYILMCAAFVLSLGFEGLSSLKNMDAGTAMARALNSPIMANLVLITITIAIVTSLNATILTSARVAFAMAKERAFWTGAARLNKMKVPGRALWVQAIFAVFLVLTGSFYAIIEMASIAMFITGSLTVLALFVLRAKQPNRFRPYKATGYPWLPVIYLLFSAIALLGAVRQAFWSDGFSGFYSFMGVAVLILAYIGHRFMSNRGMV</sequence>
<comment type="caution">
    <text evidence="6">The sequence shown here is derived from an EMBL/GenBank/DDBJ whole genome shotgun (WGS) entry which is preliminary data.</text>
</comment>
<evidence type="ECO:0000256" key="4">
    <source>
        <dbReference type="ARBA" id="ARBA00023136"/>
    </source>
</evidence>
<dbReference type="Gene3D" id="1.20.1740.10">
    <property type="entry name" value="Amino acid/polyamine transporter I"/>
    <property type="match status" value="1"/>
</dbReference>
<reference evidence="6 7" key="1">
    <citation type="submission" date="2019-03" db="EMBL/GenBank/DDBJ databases">
        <title>Genomic Encyclopedia of Type Strains, Phase IV (KMG-IV): sequencing the most valuable type-strain genomes for metagenomic binning, comparative biology and taxonomic classification.</title>
        <authorList>
            <person name="Goeker M."/>
        </authorList>
    </citation>
    <scope>NUCLEOTIDE SEQUENCE [LARGE SCALE GENOMIC DNA]</scope>
    <source>
        <strain evidence="6 7">DSM 24179</strain>
    </source>
</reference>
<dbReference type="AlphaFoldDB" id="A0A4R2GMM9"/>
<feature type="transmembrane region" description="Helical" evidence="5">
    <location>
        <begin position="50"/>
        <end position="74"/>
    </location>
</feature>
<evidence type="ECO:0000313" key="6">
    <source>
        <dbReference type="EMBL" id="TCO09679.1"/>
    </source>
</evidence>
<dbReference type="RefSeq" id="WP_132432404.1">
    <property type="nucleotide sequence ID" value="NZ_SLWK01000002.1"/>
</dbReference>
<feature type="transmembrane region" description="Helical" evidence="5">
    <location>
        <begin position="349"/>
        <end position="369"/>
    </location>
</feature>
<dbReference type="PANTHER" id="PTHR11785:SF512">
    <property type="entry name" value="SOBREMESA, ISOFORM B"/>
    <property type="match status" value="1"/>
</dbReference>
<feature type="transmembrane region" description="Helical" evidence="5">
    <location>
        <begin position="375"/>
        <end position="391"/>
    </location>
</feature>
<dbReference type="PIRSF" id="PIRSF006060">
    <property type="entry name" value="AA_transporter"/>
    <property type="match status" value="1"/>
</dbReference>
<protein>
    <submittedName>
        <fullName evidence="6">APA family basic amino acid/polyamine antiporter</fullName>
    </submittedName>
</protein>
<proteinExistence type="predicted"/>
<evidence type="ECO:0000256" key="1">
    <source>
        <dbReference type="ARBA" id="ARBA00004141"/>
    </source>
</evidence>
<dbReference type="PANTHER" id="PTHR11785">
    <property type="entry name" value="AMINO ACID TRANSPORTER"/>
    <property type="match status" value="1"/>
</dbReference>
<feature type="transmembrane region" description="Helical" evidence="5">
    <location>
        <begin position="436"/>
        <end position="453"/>
    </location>
</feature>
<feature type="transmembrane region" description="Helical" evidence="5">
    <location>
        <begin position="144"/>
        <end position="163"/>
    </location>
</feature>
<dbReference type="OrthoDB" id="9762947at2"/>
<dbReference type="Pfam" id="PF13520">
    <property type="entry name" value="AA_permease_2"/>
    <property type="match status" value="1"/>
</dbReference>
<name>A0A4R2GMM9_9BACT</name>
<evidence type="ECO:0000313" key="7">
    <source>
        <dbReference type="Proteomes" id="UP000295221"/>
    </source>
</evidence>
<feature type="transmembrane region" description="Helical" evidence="5">
    <location>
        <begin position="172"/>
        <end position="191"/>
    </location>
</feature>
<feature type="transmembrane region" description="Helical" evidence="5">
    <location>
        <begin position="248"/>
        <end position="273"/>
    </location>
</feature>
<gene>
    <name evidence="6" type="ORF">EV194_102105</name>
</gene>
<evidence type="ECO:0000256" key="2">
    <source>
        <dbReference type="ARBA" id="ARBA00022692"/>
    </source>
</evidence>
<feature type="transmembrane region" description="Helical" evidence="5">
    <location>
        <begin position="21"/>
        <end position="44"/>
    </location>
</feature>
<dbReference type="InterPro" id="IPR002293">
    <property type="entry name" value="AA/rel_permease1"/>
</dbReference>
<keyword evidence="7" id="KW-1185">Reference proteome</keyword>
<feature type="transmembrane region" description="Helical" evidence="5">
    <location>
        <begin position="300"/>
        <end position="328"/>
    </location>
</feature>
<dbReference type="GO" id="GO:0016020">
    <property type="term" value="C:membrane"/>
    <property type="evidence" value="ECO:0007669"/>
    <property type="project" value="UniProtKB-SubCell"/>
</dbReference>
<evidence type="ECO:0000256" key="5">
    <source>
        <dbReference type="SAM" id="Phobius"/>
    </source>
</evidence>
<comment type="subcellular location">
    <subcellularLocation>
        <location evidence="1">Membrane</location>
        <topology evidence="1">Multi-pass membrane protein</topology>
    </subcellularLocation>
</comment>
<dbReference type="GO" id="GO:0015179">
    <property type="term" value="F:L-amino acid transmembrane transporter activity"/>
    <property type="evidence" value="ECO:0007669"/>
    <property type="project" value="TreeGrafter"/>
</dbReference>
<evidence type="ECO:0000256" key="3">
    <source>
        <dbReference type="ARBA" id="ARBA00022989"/>
    </source>
</evidence>
<dbReference type="Proteomes" id="UP000295221">
    <property type="component" value="Unassembled WGS sequence"/>
</dbReference>
<feature type="transmembrane region" description="Helical" evidence="5">
    <location>
        <begin position="211"/>
        <end position="236"/>
    </location>
</feature>
<feature type="transmembrane region" description="Helical" evidence="5">
    <location>
        <begin position="95"/>
        <end position="124"/>
    </location>
</feature>